<dbReference type="SUPFAM" id="SSF50249">
    <property type="entry name" value="Nucleic acid-binding proteins"/>
    <property type="match status" value="2"/>
</dbReference>
<comment type="caution">
    <text evidence="3">The sequence shown here is derived from an EMBL/GenBank/DDBJ whole genome shotgun (WGS) entry which is preliminary data.</text>
</comment>
<reference evidence="3 4" key="1">
    <citation type="submission" date="2022-01" db="EMBL/GenBank/DDBJ databases">
        <authorList>
            <person name="Xiong W."/>
            <person name="Schranz E."/>
        </authorList>
    </citation>
    <scope>NUCLEOTIDE SEQUENCE [LARGE SCALE GENOMIC DNA]</scope>
</reference>
<name>A0AAU9LKJ4_9ASTR</name>
<evidence type="ECO:0000313" key="3">
    <source>
        <dbReference type="EMBL" id="CAH1413861.1"/>
    </source>
</evidence>
<protein>
    <recommendedName>
        <fullName evidence="2">Helitron helicase-like domain-containing protein</fullName>
    </recommendedName>
</protein>
<evidence type="ECO:0000313" key="4">
    <source>
        <dbReference type="Proteomes" id="UP001157418"/>
    </source>
</evidence>
<dbReference type="Pfam" id="PF14214">
    <property type="entry name" value="Helitron_like_N"/>
    <property type="match status" value="1"/>
</dbReference>
<dbReference type="Gene3D" id="2.40.50.140">
    <property type="entry name" value="Nucleic acid-binding proteins"/>
    <property type="match status" value="2"/>
</dbReference>
<dbReference type="Proteomes" id="UP001157418">
    <property type="component" value="Unassembled WGS sequence"/>
</dbReference>
<sequence length="650" mass="74497">MRSHDKSCLLLFGRLLQQYIVDSYIKLETQRLAFYRNQQQELRQEFLQGVVDAMASGETSASSIGQRVVLPATFIGGPQNMRIKYIDAMALVQKFGKPYIFVTLTCNPNWPEIKQHMMCHEETQNRADLIVRFFHAKLEQFKKEIFKNEIFGKVIAHTYVVEFQKRGLPHAHFLLILEPQHKMYHAEEYDEIVSAEIPDKHSNPHIFRMVVKHMLHGPCGDLNPKNGTRVLALVYSNDLDFFENTFKPYNRYQISNANLRLTEPRFQLDSYEFSWTLTKQTLIEPIEEQTPPPLPCQFHFTPFSELYKYADVRGVVIKCFPIQHVKKGSETSSKRDVIIVNEEKKLLILTLWNPIDEIEGNALVKITNTGPLVFAMRVNVTTFYGQSLTTSPRSAILINPPVKDDLALQDWYTINKEEIKGLLQNETYKDTEILLPSPENKDILPIGRAIIRMKNGKPTWIKGNLNLPHQDRSFTQTICAMCLKPIQADVNWNIKCPLCKEKSEVHIISRAIIEIDDGTGTIVASISTPEIEKLIPLKPNEIRDIGESEKNVHDVIASSVQGLSVVSFVRSYQSWNQQQQITRFVIVKLHKVQEHYTKDQQLLNPSTKSETLSTTKPASPKQTQKRIQLDVGKTKVTESSSVGTSRPTKK</sequence>
<proteinExistence type="predicted"/>
<dbReference type="PANTHER" id="PTHR45786">
    <property type="entry name" value="DNA BINDING PROTEIN-LIKE"/>
    <property type="match status" value="1"/>
</dbReference>
<dbReference type="EMBL" id="CAKMRJ010000001">
    <property type="protein sequence ID" value="CAH1413861.1"/>
    <property type="molecule type" value="Genomic_DNA"/>
</dbReference>
<dbReference type="AlphaFoldDB" id="A0AAU9LKJ4"/>
<gene>
    <name evidence="3" type="ORF">LVIROSA_LOCUS1803</name>
</gene>
<evidence type="ECO:0000259" key="2">
    <source>
        <dbReference type="Pfam" id="PF14214"/>
    </source>
</evidence>
<feature type="compositionally biased region" description="Polar residues" evidence="1">
    <location>
        <begin position="600"/>
        <end position="626"/>
    </location>
</feature>
<dbReference type="InterPro" id="IPR012340">
    <property type="entry name" value="NA-bd_OB-fold"/>
</dbReference>
<keyword evidence="4" id="KW-1185">Reference proteome</keyword>
<feature type="region of interest" description="Disordered" evidence="1">
    <location>
        <begin position="600"/>
        <end position="650"/>
    </location>
</feature>
<feature type="compositionally biased region" description="Polar residues" evidence="1">
    <location>
        <begin position="637"/>
        <end position="650"/>
    </location>
</feature>
<feature type="domain" description="Helitron helicase-like" evidence="2">
    <location>
        <begin position="2"/>
        <end position="175"/>
    </location>
</feature>
<dbReference type="InterPro" id="IPR025476">
    <property type="entry name" value="Helitron_helicase-like"/>
</dbReference>
<evidence type="ECO:0000256" key="1">
    <source>
        <dbReference type="SAM" id="MobiDB-lite"/>
    </source>
</evidence>
<organism evidence="3 4">
    <name type="scientific">Lactuca virosa</name>
    <dbReference type="NCBI Taxonomy" id="75947"/>
    <lineage>
        <taxon>Eukaryota</taxon>
        <taxon>Viridiplantae</taxon>
        <taxon>Streptophyta</taxon>
        <taxon>Embryophyta</taxon>
        <taxon>Tracheophyta</taxon>
        <taxon>Spermatophyta</taxon>
        <taxon>Magnoliopsida</taxon>
        <taxon>eudicotyledons</taxon>
        <taxon>Gunneridae</taxon>
        <taxon>Pentapetalae</taxon>
        <taxon>asterids</taxon>
        <taxon>campanulids</taxon>
        <taxon>Asterales</taxon>
        <taxon>Asteraceae</taxon>
        <taxon>Cichorioideae</taxon>
        <taxon>Cichorieae</taxon>
        <taxon>Lactucinae</taxon>
        <taxon>Lactuca</taxon>
    </lineage>
</organism>
<accession>A0AAU9LKJ4</accession>
<dbReference type="PANTHER" id="PTHR45786:SF75">
    <property type="entry name" value="ATP-DEPENDENT DNA HELICASE"/>
    <property type="match status" value="1"/>
</dbReference>